<dbReference type="Proteomes" id="UP001164539">
    <property type="component" value="Chromosome 9"/>
</dbReference>
<proteinExistence type="predicted"/>
<comment type="caution">
    <text evidence="1">The sequence shown here is derived from an EMBL/GenBank/DDBJ whole genome shotgun (WGS) entry which is preliminary data.</text>
</comment>
<evidence type="ECO:0000313" key="1">
    <source>
        <dbReference type="EMBL" id="KAJ4709826.1"/>
    </source>
</evidence>
<organism evidence="1 2">
    <name type="scientific">Melia azedarach</name>
    <name type="common">Chinaberry tree</name>
    <dbReference type="NCBI Taxonomy" id="155640"/>
    <lineage>
        <taxon>Eukaryota</taxon>
        <taxon>Viridiplantae</taxon>
        <taxon>Streptophyta</taxon>
        <taxon>Embryophyta</taxon>
        <taxon>Tracheophyta</taxon>
        <taxon>Spermatophyta</taxon>
        <taxon>Magnoliopsida</taxon>
        <taxon>eudicotyledons</taxon>
        <taxon>Gunneridae</taxon>
        <taxon>Pentapetalae</taxon>
        <taxon>rosids</taxon>
        <taxon>malvids</taxon>
        <taxon>Sapindales</taxon>
        <taxon>Meliaceae</taxon>
        <taxon>Melia</taxon>
    </lineage>
</organism>
<name>A0ACC1XES6_MELAZ</name>
<keyword evidence="2" id="KW-1185">Reference proteome</keyword>
<gene>
    <name evidence="1" type="ORF">OWV82_016090</name>
</gene>
<accession>A0ACC1XES6</accession>
<dbReference type="EMBL" id="CM051402">
    <property type="protein sequence ID" value="KAJ4709826.1"/>
    <property type="molecule type" value="Genomic_DNA"/>
</dbReference>
<protein>
    <submittedName>
        <fullName evidence="1">Protein DETOXIFICATION</fullName>
    </submittedName>
</protein>
<reference evidence="1 2" key="1">
    <citation type="journal article" date="2023" name="Science">
        <title>Complex scaffold remodeling in plant triterpene biosynthesis.</title>
        <authorList>
            <person name="De La Pena R."/>
            <person name="Hodgson H."/>
            <person name="Liu J.C."/>
            <person name="Stephenson M.J."/>
            <person name="Martin A.C."/>
            <person name="Owen C."/>
            <person name="Harkess A."/>
            <person name="Leebens-Mack J."/>
            <person name="Jimenez L.E."/>
            <person name="Osbourn A."/>
            <person name="Sattely E.S."/>
        </authorList>
    </citation>
    <scope>NUCLEOTIDE SEQUENCE [LARGE SCALE GENOMIC DNA]</scope>
    <source>
        <strain evidence="2">cv. JPN11</strain>
        <tissue evidence="1">Leaf</tissue>
    </source>
</reference>
<evidence type="ECO:0000313" key="2">
    <source>
        <dbReference type="Proteomes" id="UP001164539"/>
    </source>
</evidence>
<sequence>MGKNISNIEESLLLPKASIREEKVEAEALSSCTAGGWESFIGEVKKLGKIAAPMVAVTLSQNSLQFISVMMVGHLGELALSSTALAISLSSVTGFSVLLGMACALETLCGQAYGAQQYQRIGTQTYTAIFCLFLVCLPLSLLWIFLGKILVFIGQDPQISYEAGKFTIWLVPALYAYAFLQPLNRYFQTQSLIIPMFLSSCVTLVLHIPLCWGLVFKSGLGNLGGALAISISNWLNVIFLGVYMKFSSACAKTRAVISMEMFQGIGEFFQFAVPSAVMICLEWWSFELLILMSGLLPNPQLETSVLSVCLNTIASLYAIPYGLGAAVSTRVSNELGSGNPQAARVAVYAVMFIAVLETIIVSTTLFASRHVFGYVYSNEKEVVDYVTTMSPLVCLSVIMDSLQGVLSGVARGCGWQNIGAVVNLGAFYMCGIPTAAILGFWLKLRGLGLWIGIQVGAFTQTILLGIITSCTNWEKQASKARERIFEGRSTADNGVLM</sequence>